<sequence length="29" mass="3207">MERVLSYSIAKEDAGTEGILIPTRRTSVL</sequence>
<protein>
    <submittedName>
        <fullName evidence="1">Uncharacterized protein</fullName>
    </submittedName>
</protein>
<dbReference type="EMBL" id="AWUE01004016">
    <property type="protein sequence ID" value="OMP13527.1"/>
    <property type="molecule type" value="Genomic_DNA"/>
</dbReference>
<comment type="caution">
    <text evidence="1">The sequence shown here is derived from an EMBL/GenBank/DDBJ whole genome shotgun (WGS) entry which is preliminary data.</text>
</comment>
<reference evidence="2" key="1">
    <citation type="submission" date="2013-09" db="EMBL/GenBank/DDBJ databases">
        <title>Corchorus olitorius genome sequencing.</title>
        <authorList>
            <person name="Alam M."/>
            <person name="Haque M.S."/>
            <person name="Islam M.S."/>
            <person name="Emdad E.M."/>
            <person name="Islam M.M."/>
            <person name="Ahmed B."/>
            <person name="Halim A."/>
            <person name="Hossen Q.M.M."/>
            <person name="Hossain M.Z."/>
            <person name="Ahmed R."/>
            <person name="Khan M.M."/>
            <person name="Islam R."/>
            <person name="Rashid M.M."/>
            <person name="Khan S.A."/>
            <person name="Rahman M.S."/>
            <person name="Alam M."/>
            <person name="Yahiya A.S."/>
            <person name="Khan M.S."/>
            <person name="Azam M.S."/>
            <person name="Haque T."/>
            <person name="Lashkar M.Z.H."/>
            <person name="Akhand A.I."/>
            <person name="Morshed G."/>
            <person name="Roy S."/>
            <person name="Uddin K.S."/>
            <person name="Rabeya T."/>
            <person name="Hossain A.S."/>
            <person name="Chowdhury A."/>
            <person name="Snigdha A.R."/>
            <person name="Mortoza M.S."/>
            <person name="Matin S.A."/>
            <person name="Hoque S.M.E."/>
            <person name="Islam M.K."/>
            <person name="Roy D.K."/>
            <person name="Haider R."/>
            <person name="Moosa M.M."/>
            <person name="Elias S.M."/>
            <person name="Hasan A.M."/>
            <person name="Jahan S."/>
            <person name="Shafiuddin M."/>
            <person name="Mahmood N."/>
            <person name="Shommy N.S."/>
        </authorList>
    </citation>
    <scope>NUCLEOTIDE SEQUENCE [LARGE SCALE GENOMIC DNA]</scope>
    <source>
        <strain evidence="2">cv. O-4</strain>
    </source>
</reference>
<keyword evidence="2" id="KW-1185">Reference proteome</keyword>
<name>A0A1R3L2J7_9ROSI</name>
<evidence type="ECO:0000313" key="2">
    <source>
        <dbReference type="Proteomes" id="UP000187203"/>
    </source>
</evidence>
<accession>A0A1R3L2J7</accession>
<proteinExistence type="predicted"/>
<gene>
    <name evidence="1" type="ORF">COLO4_01487</name>
</gene>
<organism evidence="1 2">
    <name type="scientific">Corchorus olitorius</name>
    <dbReference type="NCBI Taxonomy" id="93759"/>
    <lineage>
        <taxon>Eukaryota</taxon>
        <taxon>Viridiplantae</taxon>
        <taxon>Streptophyta</taxon>
        <taxon>Embryophyta</taxon>
        <taxon>Tracheophyta</taxon>
        <taxon>Spermatophyta</taxon>
        <taxon>Magnoliopsida</taxon>
        <taxon>eudicotyledons</taxon>
        <taxon>Gunneridae</taxon>
        <taxon>Pentapetalae</taxon>
        <taxon>rosids</taxon>
        <taxon>malvids</taxon>
        <taxon>Malvales</taxon>
        <taxon>Malvaceae</taxon>
        <taxon>Grewioideae</taxon>
        <taxon>Apeibeae</taxon>
        <taxon>Corchorus</taxon>
    </lineage>
</organism>
<dbReference type="Proteomes" id="UP000187203">
    <property type="component" value="Unassembled WGS sequence"/>
</dbReference>
<dbReference type="AlphaFoldDB" id="A0A1R3L2J7"/>
<evidence type="ECO:0000313" key="1">
    <source>
        <dbReference type="EMBL" id="OMP13527.1"/>
    </source>
</evidence>